<evidence type="ECO:0000256" key="2">
    <source>
        <dbReference type="SAM" id="Phobius"/>
    </source>
</evidence>
<dbReference type="AlphaFoldDB" id="A0A9D5CWV4"/>
<evidence type="ECO:0000256" key="1">
    <source>
        <dbReference type="SAM" id="MobiDB-lite"/>
    </source>
</evidence>
<dbReference type="Proteomes" id="UP001085076">
    <property type="component" value="Miscellaneous, Linkage group lg02"/>
</dbReference>
<accession>A0A9D5CWV4</accession>
<feature type="region of interest" description="Disordered" evidence="1">
    <location>
        <begin position="1"/>
        <end position="24"/>
    </location>
</feature>
<gene>
    <name evidence="3" type="ORF">J5N97_009266</name>
</gene>
<reference evidence="3" key="1">
    <citation type="submission" date="2021-03" db="EMBL/GenBank/DDBJ databases">
        <authorList>
            <person name="Li Z."/>
            <person name="Yang C."/>
        </authorList>
    </citation>
    <scope>NUCLEOTIDE SEQUENCE</scope>
    <source>
        <strain evidence="3">Dzin_1.0</strain>
        <tissue evidence="3">Leaf</tissue>
    </source>
</reference>
<feature type="region of interest" description="Disordered" evidence="1">
    <location>
        <begin position="204"/>
        <end position="224"/>
    </location>
</feature>
<keyword evidence="2" id="KW-1133">Transmembrane helix</keyword>
<protein>
    <submittedName>
        <fullName evidence="3">Uncharacterized protein</fullName>
    </submittedName>
</protein>
<keyword evidence="2" id="KW-0472">Membrane</keyword>
<feature type="transmembrane region" description="Helical" evidence="2">
    <location>
        <begin position="257"/>
        <end position="278"/>
    </location>
</feature>
<proteinExistence type="predicted"/>
<feature type="region of interest" description="Disordered" evidence="1">
    <location>
        <begin position="99"/>
        <end position="124"/>
    </location>
</feature>
<comment type="caution">
    <text evidence="3">The sequence shown here is derived from an EMBL/GenBank/DDBJ whole genome shotgun (WGS) entry which is preliminary data.</text>
</comment>
<reference evidence="3" key="2">
    <citation type="journal article" date="2022" name="Hortic Res">
        <title>The genome of Dioscorea zingiberensis sheds light on the biosynthesis, origin and evolution of the medicinally important diosgenin saponins.</title>
        <authorList>
            <person name="Li Y."/>
            <person name="Tan C."/>
            <person name="Li Z."/>
            <person name="Guo J."/>
            <person name="Li S."/>
            <person name="Chen X."/>
            <person name="Wang C."/>
            <person name="Dai X."/>
            <person name="Yang H."/>
            <person name="Song W."/>
            <person name="Hou L."/>
            <person name="Xu J."/>
            <person name="Tong Z."/>
            <person name="Xu A."/>
            <person name="Yuan X."/>
            <person name="Wang W."/>
            <person name="Yang Q."/>
            <person name="Chen L."/>
            <person name="Sun Z."/>
            <person name="Wang K."/>
            <person name="Pan B."/>
            <person name="Chen J."/>
            <person name="Bao Y."/>
            <person name="Liu F."/>
            <person name="Qi X."/>
            <person name="Gang D.R."/>
            <person name="Wen J."/>
            <person name="Li J."/>
        </authorList>
    </citation>
    <scope>NUCLEOTIDE SEQUENCE</scope>
    <source>
        <strain evidence="3">Dzin_1.0</strain>
    </source>
</reference>
<dbReference type="EMBL" id="JAGGNH010000002">
    <property type="protein sequence ID" value="KAJ0981011.1"/>
    <property type="molecule type" value="Genomic_DNA"/>
</dbReference>
<feature type="region of interest" description="Disordered" evidence="1">
    <location>
        <begin position="162"/>
        <end position="182"/>
    </location>
</feature>
<sequence>MDGGKLLSDHHSKHGDKGTWHPKRAHTVVNKKMKKVKTNTNAANEEIKKGTFQAIPEYSDLELLINEEDENVGDYLDERPGNAIELELTRMWKTQLSGGEGIQANAPNDTPSGKETGGNIPTTPVVVSLDLDPLDINKPKRQEVNFENLLLTSEEIIPEEAQQVQQLQRQQEDAPSIRRSVRPLLSDLKPQSLFPEYVEKYNQQKAAEQSTSDEQLQECQSSDPETANEGIVAIGVADQAVNQQHIEHHPANWRRRFLHLCLILMTLVFLAFAVALPVRGLSHHRK</sequence>
<evidence type="ECO:0000313" key="4">
    <source>
        <dbReference type="Proteomes" id="UP001085076"/>
    </source>
</evidence>
<evidence type="ECO:0000313" key="3">
    <source>
        <dbReference type="EMBL" id="KAJ0981011.1"/>
    </source>
</evidence>
<name>A0A9D5CWV4_9LILI</name>
<keyword evidence="4" id="KW-1185">Reference proteome</keyword>
<keyword evidence="2" id="KW-0812">Transmembrane</keyword>
<feature type="compositionally biased region" description="Basic and acidic residues" evidence="1">
    <location>
        <begin position="7"/>
        <end position="19"/>
    </location>
</feature>
<organism evidence="3 4">
    <name type="scientific">Dioscorea zingiberensis</name>
    <dbReference type="NCBI Taxonomy" id="325984"/>
    <lineage>
        <taxon>Eukaryota</taxon>
        <taxon>Viridiplantae</taxon>
        <taxon>Streptophyta</taxon>
        <taxon>Embryophyta</taxon>
        <taxon>Tracheophyta</taxon>
        <taxon>Spermatophyta</taxon>
        <taxon>Magnoliopsida</taxon>
        <taxon>Liliopsida</taxon>
        <taxon>Dioscoreales</taxon>
        <taxon>Dioscoreaceae</taxon>
        <taxon>Dioscorea</taxon>
    </lineage>
</organism>